<keyword evidence="1" id="KW-0472">Membrane</keyword>
<sequence length="74" mass="8741">MWRKFISDILFDLSILLILLVVLIIGKGAYDLITSGHLYFWRYATSLIYEMLGAAVFFSLIELIDFVWKRHKKN</sequence>
<dbReference type="AlphaFoldDB" id="A0A1Z5J123"/>
<organism evidence="2 3">
    <name type="scientific">Secundilactobacillus silagincola</name>
    <dbReference type="NCBI Taxonomy" id="1714681"/>
    <lineage>
        <taxon>Bacteria</taxon>
        <taxon>Bacillati</taxon>
        <taxon>Bacillota</taxon>
        <taxon>Bacilli</taxon>
        <taxon>Lactobacillales</taxon>
        <taxon>Lactobacillaceae</taxon>
        <taxon>Secundilactobacillus</taxon>
    </lineage>
</organism>
<protein>
    <submittedName>
        <fullName evidence="2">Uncharacterized protein</fullName>
    </submittedName>
</protein>
<evidence type="ECO:0000313" key="3">
    <source>
        <dbReference type="Proteomes" id="UP000223370"/>
    </source>
</evidence>
<name>A0A1Z5J123_9LACO</name>
<keyword evidence="1" id="KW-1133">Transmembrane helix</keyword>
<dbReference type="EMBL" id="BCMJ01000001">
    <property type="protein sequence ID" value="GAX07401.1"/>
    <property type="molecule type" value="Genomic_DNA"/>
</dbReference>
<keyword evidence="1" id="KW-0812">Transmembrane</keyword>
<evidence type="ECO:0000256" key="1">
    <source>
        <dbReference type="SAM" id="Phobius"/>
    </source>
</evidence>
<proteinExistence type="predicted"/>
<feature type="transmembrane region" description="Helical" evidence="1">
    <location>
        <begin position="9"/>
        <end position="26"/>
    </location>
</feature>
<evidence type="ECO:0000313" key="2">
    <source>
        <dbReference type="EMBL" id="GAX07401.1"/>
    </source>
</evidence>
<gene>
    <name evidence="2" type="ORF">IWT5_00134</name>
</gene>
<feature type="transmembrane region" description="Helical" evidence="1">
    <location>
        <begin position="46"/>
        <end position="68"/>
    </location>
</feature>
<reference evidence="2 3" key="1">
    <citation type="submission" date="2015-11" db="EMBL/GenBank/DDBJ databases">
        <title>Draft genome sequences of new species of the genus Lactobacillus isolated from orchardgrass silage.</title>
        <authorList>
            <person name="Tohno M."/>
            <person name="Tanizawa Y."/>
            <person name="Arita M."/>
        </authorList>
    </citation>
    <scope>NUCLEOTIDE SEQUENCE [LARGE SCALE GENOMIC DNA]</scope>
    <source>
        <strain evidence="2 3">IWT5</strain>
    </source>
</reference>
<keyword evidence="3" id="KW-1185">Reference proteome</keyword>
<dbReference type="Proteomes" id="UP000223370">
    <property type="component" value="Unassembled WGS sequence"/>
</dbReference>
<comment type="caution">
    <text evidence="2">The sequence shown here is derived from an EMBL/GenBank/DDBJ whole genome shotgun (WGS) entry which is preliminary data.</text>
</comment>
<accession>A0A1Z5J123</accession>